<evidence type="ECO:0000256" key="8">
    <source>
        <dbReference type="SAM" id="Phobius"/>
    </source>
</evidence>
<evidence type="ECO:0000256" key="6">
    <source>
        <dbReference type="ARBA" id="ARBA00023136"/>
    </source>
</evidence>
<evidence type="ECO:0000256" key="7">
    <source>
        <dbReference type="ARBA" id="ARBA00023186"/>
    </source>
</evidence>
<dbReference type="Pfam" id="PF09976">
    <property type="entry name" value="TPR_21"/>
    <property type="match status" value="1"/>
</dbReference>
<evidence type="ECO:0000313" key="10">
    <source>
        <dbReference type="EMBL" id="SVB12512.1"/>
    </source>
</evidence>
<gene>
    <name evidence="10" type="ORF">METZ01_LOCUS165366</name>
</gene>
<keyword evidence="3" id="KW-1003">Cell membrane</keyword>
<evidence type="ECO:0000259" key="9">
    <source>
        <dbReference type="Pfam" id="PF09976"/>
    </source>
</evidence>
<keyword evidence="4 8" id="KW-0812">Transmembrane</keyword>
<evidence type="ECO:0000256" key="5">
    <source>
        <dbReference type="ARBA" id="ARBA00022989"/>
    </source>
</evidence>
<evidence type="ECO:0000256" key="4">
    <source>
        <dbReference type="ARBA" id="ARBA00022692"/>
    </source>
</evidence>
<dbReference type="InterPro" id="IPR018704">
    <property type="entry name" value="SecYEG/CpoB_TPR"/>
</dbReference>
<evidence type="ECO:0000256" key="1">
    <source>
        <dbReference type="ARBA" id="ARBA00004167"/>
    </source>
</evidence>
<feature type="non-terminal residue" evidence="10">
    <location>
        <position position="151"/>
    </location>
</feature>
<dbReference type="EMBL" id="UINC01029572">
    <property type="protein sequence ID" value="SVB12512.1"/>
    <property type="molecule type" value="Genomic_DNA"/>
</dbReference>
<dbReference type="AlphaFoldDB" id="A0A382BGX0"/>
<protein>
    <recommendedName>
        <fullName evidence="9">Ancillary SecYEG translocon subunit/Cell division coordinator CpoB TPR domain-containing protein</fullName>
    </recommendedName>
</protein>
<feature type="domain" description="Ancillary SecYEG translocon subunit/Cell division coordinator CpoB TPR" evidence="9">
    <location>
        <begin position="16"/>
        <end position="150"/>
    </location>
</feature>
<dbReference type="InterPro" id="IPR026039">
    <property type="entry name" value="YfgM"/>
</dbReference>
<evidence type="ECO:0000256" key="2">
    <source>
        <dbReference type="ARBA" id="ARBA00004236"/>
    </source>
</evidence>
<feature type="transmembrane region" description="Helical" evidence="8">
    <location>
        <begin position="25"/>
        <end position="45"/>
    </location>
</feature>
<organism evidence="10">
    <name type="scientific">marine metagenome</name>
    <dbReference type="NCBI Taxonomy" id="408172"/>
    <lineage>
        <taxon>unclassified sequences</taxon>
        <taxon>metagenomes</taxon>
        <taxon>ecological metagenomes</taxon>
    </lineage>
</organism>
<keyword evidence="6 8" id="KW-0472">Membrane</keyword>
<comment type="subcellular location">
    <subcellularLocation>
        <location evidence="2">Cell membrane</location>
    </subcellularLocation>
    <subcellularLocation>
        <location evidence="1">Membrane</location>
        <topology evidence="1">Single-pass membrane protein</topology>
    </subcellularLocation>
</comment>
<name>A0A382BGX0_9ZZZZ</name>
<dbReference type="PANTHER" id="PTHR38035">
    <property type="entry name" value="UPF0070 PROTEIN YFGM"/>
    <property type="match status" value="1"/>
</dbReference>
<dbReference type="GO" id="GO:0005886">
    <property type="term" value="C:plasma membrane"/>
    <property type="evidence" value="ECO:0007669"/>
    <property type="project" value="UniProtKB-SubCell"/>
</dbReference>
<proteinExistence type="predicted"/>
<dbReference type="GO" id="GO:0044877">
    <property type="term" value="F:protein-containing complex binding"/>
    <property type="evidence" value="ECO:0007669"/>
    <property type="project" value="InterPro"/>
</dbReference>
<dbReference type="PANTHER" id="PTHR38035:SF1">
    <property type="entry name" value="ANCILLARY SECYEG TRANSLOCON SUBUNIT"/>
    <property type="match status" value="1"/>
</dbReference>
<accession>A0A382BGX0</accession>
<keyword evidence="5 8" id="KW-1133">Transmembrane helix</keyword>
<keyword evidence="7" id="KW-0143">Chaperone</keyword>
<reference evidence="10" key="1">
    <citation type="submission" date="2018-05" db="EMBL/GenBank/DDBJ databases">
        <authorList>
            <person name="Lanie J.A."/>
            <person name="Ng W.-L."/>
            <person name="Kazmierczak K.M."/>
            <person name="Andrzejewski T.M."/>
            <person name="Davidsen T.M."/>
            <person name="Wayne K.J."/>
            <person name="Tettelin H."/>
            <person name="Glass J.I."/>
            <person name="Rusch D."/>
            <person name="Podicherti R."/>
            <person name="Tsui H.-C.T."/>
            <person name="Winkler M.E."/>
        </authorList>
    </citation>
    <scope>NUCLEOTIDE SEQUENCE</scope>
</reference>
<evidence type="ECO:0000256" key="3">
    <source>
        <dbReference type="ARBA" id="ARBA00022475"/>
    </source>
</evidence>
<sequence length="151" mass="17291">MVDYSSDEERFSAIVDFFKRNRNSFLLIFLVIFSMLVIVIGFRSYQANQNAQASELYDLWLLEMSNENIDSEKTLSTFNSLQEKFPKTGYAQLARMSRGSQFARDGNLDVSLGDFEQLLQTSSGLFGNNVLNSIARISIARIELNNENYEK</sequence>